<name>A0A4S8JGG1_MUSBA</name>
<dbReference type="EMBL" id="PYDT01000005">
    <property type="protein sequence ID" value="THU60785.1"/>
    <property type="molecule type" value="Genomic_DNA"/>
</dbReference>
<feature type="region of interest" description="Disordered" evidence="1">
    <location>
        <begin position="32"/>
        <end position="72"/>
    </location>
</feature>
<sequence>MKGEKEKDAMHDLPEKQIRGKVVLPVIHANHQTSDVNMNSEETMSQLPTLRDQSSSVGCLGHEAPAFTMNTQ</sequence>
<evidence type="ECO:0000256" key="1">
    <source>
        <dbReference type="SAM" id="MobiDB-lite"/>
    </source>
</evidence>
<reference evidence="2 3" key="1">
    <citation type="journal article" date="2019" name="Nat. Plants">
        <title>Genome sequencing of Musa balbisiana reveals subgenome evolution and function divergence in polyploid bananas.</title>
        <authorList>
            <person name="Yao X."/>
        </authorList>
    </citation>
    <scope>NUCLEOTIDE SEQUENCE [LARGE SCALE GENOMIC DNA]</scope>
    <source>
        <strain evidence="3">cv. DH-PKW</strain>
        <tissue evidence="2">Leaves</tissue>
    </source>
</reference>
<comment type="caution">
    <text evidence="2">The sequence shown here is derived from an EMBL/GenBank/DDBJ whole genome shotgun (WGS) entry which is preliminary data.</text>
</comment>
<evidence type="ECO:0000313" key="3">
    <source>
        <dbReference type="Proteomes" id="UP000317650"/>
    </source>
</evidence>
<organism evidence="2 3">
    <name type="scientific">Musa balbisiana</name>
    <name type="common">Banana</name>
    <dbReference type="NCBI Taxonomy" id="52838"/>
    <lineage>
        <taxon>Eukaryota</taxon>
        <taxon>Viridiplantae</taxon>
        <taxon>Streptophyta</taxon>
        <taxon>Embryophyta</taxon>
        <taxon>Tracheophyta</taxon>
        <taxon>Spermatophyta</taxon>
        <taxon>Magnoliopsida</taxon>
        <taxon>Liliopsida</taxon>
        <taxon>Zingiberales</taxon>
        <taxon>Musaceae</taxon>
        <taxon>Musa</taxon>
    </lineage>
</organism>
<dbReference type="AlphaFoldDB" id="A0A4S8JGG1"/>
<accession>A0A4S8JGG1</accession>
<keyword evidence="3" id="KW-1185">Reference proteome</keyword>
<dbReference type="Proteomes" id="UP000317650">
    <property type="component" value="Chromosome 7"/>
</dbReference>
<gene>
    <name evidence="2" type="ORF">C4D60_Mb07t16400</name>
</gene>
<evidence type="ECO:0000313" key="2">
    <source>
        <dbReference type="EMBL" id="THU60785.1"/>
    </source>
</evidence>
<protein>
    <submittedName>
        <fullName evidence="2">Uncharacterized protein</fullName>
    </submittedName>
</protein>
<proteinExistence type="predicted"/>
<feature type="compositionally biased region" description="Polar residues" evidence="1">
    <location>
        <begin position="32"/>
        <end position="57"/>
    </location>
</feature>